<evidence type="ECO:0000313" key="1">
    <source>
        <dbReference type="EMBL" id="AUV61546.1"/>
    </source>
</evidence>
<organism evidence="1 2">
    <name type="scientific">Faecalibacterium phage FP_Mushu</name>
    <dbReference type="NCBI Taxonomy" id="2070185"/>
    <lineage>
        <taxon>Viruses</taxon>
        <taxon>Duplodnaviria</taxon>
        <taxon>Heunggongvirae</taxon>
        <taxon>Uroviricota</taxon>
        <taxon>Caudoviricetes</taxon>
        <taxon>Mushuvirus</taxon>
        <taxon>Mushuvirus mushu</taxon>
    </lineage>
</organism>
<accession>A0A2K9VH02</accession>
<name>A0A2K9VH02_9CAUD</name>
<sequence>MLYTESKQYLIDKLKAAGIKSKPFTTEKALEKSQESHIGAVLFERETFTRNGSKKRYRDEEGTLHKRRKIMERATTFGVIIGGYTDDEVEEIFDRFVASLDRGIYIDGNFVPIEIEGADWVDKDDSLLKAQVAVQVMITFNGGVYRDTGFAPLTDVRVTSVEKIT</sequence>
<dbReference type="GeneID" id="54987745"/>
<dbReference type="EMBL" id="MG711460">
    <property type="protein sequence ID" value="AUV61546.1"/>
    <property type="molecule type" value="Genomic_DNA"/>
</dbReference>
<proteinExistence type="predicted"/>
<protein>
    <submittedName>
        <fullName evidence="1">Minor tail protein</fullName>
    </submittedName>
</protein>
<dbReference type="Proteomes" id="UP000241370">
    <property type="component" value="Segment"/>
</dbReference>
<keyword evidence="2" id="KW-1185">Reference proteome</keyword>
<reference evidence="1 2" key="1">
    <citation type="submission" date="2017-12" db="EMBL/GenBank/DDBJ databases">
        <title>Phages infecting Faecalibacterium prausnitzii belong to novel viral genera that help decipher intestinal viromes.</title>
        <authorList>
            <person name="Petit M.-A."/>
            <person name="De Paepe M."/>
            <person name="Benevides L."/>
            <person name="Langella P."/>
        </authorList>
    </citation>
    <scope>NUCLEOTIDE SEQUENCE [LARGE SCALE GENOMIC DNA]</scope>
</reference>
<evidence type="ECO:0000313" key="2">
    <source>
        <dbReference type="Proteomes" id="UP000241370"/>
    </source>
</evidence>
<dbReference type="KEGG" id="vg:54987745"/>
<dbReference type="RefSeq" id="YP_009797332.1">
    <property type="nucleotide sequence ID" value="NC_047913.1"/>
</dbReference>